<accession>A0A7T3KU25</accession>
<name>A0A7T3KU25_9EURY</name>
<feature type="transmembrane region" description="Helical" evidence="1">
    <location>
        <begin position="62"/>
        <end position="83"/>
    </location>
</feature>
<dbReference type="EMBL" id="CP065856">
    <property type="protein sequence ID" value="QPV61814.1"/>
    <property type="molecule type" value="Genomic_DNA"/>
</dbReference>
<keyword evidence="1" id="KW-0812">Transmembrane</keyword>
<evidence type="ECO:0000313" key="2">
    <source>
        <dbReference type="EMBL" id="QPV61814.1"/>
    </source>
</evidence>
<dbReference type="RefSeq" id="WP_198060639.1">
    <property type="nucleotide sequence ID" value="NZ_CP065856.1"/>
</dbReference>
<dbReference type="Proteomes" id="UP000595001">
    <property type="component" value="Chromosome"/>
</dbReference>
<organism evidence="2 3">
    <name type="scientific">Halosimplex litoreum</name>
    <dbReference type="NCBI Taxonomy" id="1198301"/>
    <lineage>
        <taxon>Archaea</taxon>
        <taxon>Methanobacteriati</taxon>
        <taxon>Methanobacteriota</taxon>
        <taxon>Stenosarchaea group</taxon>
        <taxon>Halobacteria</taxon>
        <taxon>Halobacteriales</taxon>
        <taxon>Haloarculaceae</taxon>
        <taxon>Halosimplex</taxon>
    </lineage>
</organism>
<dbReference type="KEGG" id="hlt:I7X12_13770"/>
<evidence type="ECO:0000313" key="3">
    <source>
        <dbReference type="Proteomes" id="UP000595001"/>
    </source>
</evidence>
<reference evidence="2 3" key="1">
    <citation type="submission" date="2020-12" db="EMBL/GenBank/DDBJ databases">
        <title>Halosimplex halophilum sp. nov. and Halosimplex salinum sp. nov., two new members of the genus Halosimplex.</title>
        <authorList>
            <person name="Cui H.L."/>
        </authorList>
    </citation>
    <scope>NUCLEOTIDE SEQUENCE [LARGE SCALE GENOMIC DNA]</scope>
    <source>
        <strain evidence="2 3">YGH94</strain>
    </source>
</reference>
<feature type="transmembrane region" description="Helical" evidence="1">
    <location>
        <begin position="33"/>
        <end position="50"/>
    </location>
</feature>
<feature type="transmembrane region" description="Helical" evidence="1">
    <location>
        <begin position="89"/>
        <end position="112"/>
    </location>
</feature>
<keyword evidence="3" id="KW-1185">Reference proteome</keyword>
<gene>
    <name evidence="2" type="ORF">I7X12_13770</name>
</gene>
<dbReference type="AlphaFoldDB" id="A0A7T3KU25"/>
<dbReference type="OrthoDB" id="242483at2157"/>
<proteinExistence type="predicted"/>
<evidence type="ECO:0000256" key="1">
    <source>
        <dbReference type="SAM" id="Phobius"/>
    </source>
</evidence>
<keyword evidence="1" id="KW-1133">Transmembrane helix</keyword>
<keyword evidence="1" id="KW-0472">Membrane</keyword>
<dbReference type="GeneID" id="60589581"/>
<sequence length="131" mass="13614">MDTARRVVLLEGTMGTLWIALGVVNVGLAGLRAAWWVAFAAAVATVAVAYTDEHDLFGWGDWRRYAAATVGVVAAAVAVGLVAVATDLVVLTVVSAGLAGMGAGLLCYRFVFGVVRPVPKSRLDAARERAV</sequence>
<protein>
    <submittedName>
        <fullName evidence="2">Uncharacterized protein</fullName>
    </submittedName>
</protein>
<feature type="transmembrane region" description="Helical" evidence="1">
    <location>
        <begin position="7"/>
        <end position="27"/>
    </location>
</feature>